<dbReference type="GO" id="GO:0000900">
    <property type="term" value="F:mRNA regulatory element binding translation repressor activity"/>
    <property type="evidence" value="ECO:0007669"/>
    <property type="project" value="TreeGrafter"/>
</dbReference>
<dbReference type="GO" id="GO:0043005">
    <property type="term" value="C:neuron projection"/>
    <property type="evidence" value="ECO:0007669"/>
    <property type="project" value="TreeGrafter"/>
</dbReference>
<feature type="domain" description="Cytoplasmic polyadenylation element-binding protein ZZ" evidence="4">
    <location>
        <begin position="441"/>
        <end position="498"/>
    </location>
</feature>
<dbReference type="Pfam" id="PF16366">
    <property type="entry name" value="CEBP_ZZ"/>
    <property type="match status" value="1"/>
</dbReference>
<dbReference type="Gene3D" id="3.30.70.330">
    <property type="match status" value="1"/>
</dbReference>
<dbReference type="GO" id="GO:0043022">
    <property type="term" value="F:ribosome binding"/>
    <property type="evidence" value="ECO:0007669"/>
    <property type="project" value="TreeGrafter"/>
</dbReference>
<feature type="coiled-coil region" evidence="2">
    <location>
        <begin position="53"/>
        <end position="123"/>
    </location>
</feature>
<dbReference type="InterPro" id="IPR034819">
    <property type="entry name" value="CPEB"/>
</dbReference>
<dbReference type="InterPro" id="IPR038446">
    <property type="entry name" value="CEBP_ZZ_sf"/>
</dbReference>
<comment type="caution">
    <text evidence="5">The sequence shown here is derived from an EMBL/GenBank/DDBJ whole genome shotgun (WGS) entry which is preliminary data.</text>
</comment>
<dbReference type="PANTHER" id="PTHR12566">
    <property type="entry name" value="CYTOPLASMIC POLYADENYLATION ELEMENT BINDING PROTEIN CPEB"/>
    <property type="match status" value="1"/>
</dbReference>
<evidence type="ECO:0000256" key="3">
    <source>
        <dbReference type="SAM" id="MobiDB-lite"/>
    </source>
</evidence>
<protein>
    <submittedName>
        <fullName evidence="5">Cytoplasmic polyadenylation element-binding protein</fullName>
    </submittedName>
</protein>
<dbReference type="GO" id="GO:0005737">
    <property type="term" value="C:cytoplasm"/>
    <property type="evidence" value="ECO:0007669"/>
    <property type="project" value="TreeGrafter"/>
</dbReference>
<feature type="region of interest" description="Disordered" evidence="3">
    <location>
        <begin position="340"/>
        <end position="361"/>
    </location>
</feature>
<dbReference type="EMBL" id="BMAT01009694">
    <property type="protein sequence ID" value="GFS12089.1"/>
    <property type="molecule type" value="Genomic_DNA"/>
</dbReference>
<feature type="region of interest" description="Disordered" evidence="3">
    <location>
        <begin position="300"/>
        <end position="323"/>
    </location>
</feature>
<dbReference type="GO" id="GO:0003730">
    <property type="term" value="F:mRNA 3'-UTR binding"/>
    <property type="evidence" value="ECO:0007669"/>
    <property type="project" value="InterPro"/>
</dbReference>
<dbReference type="AlphaFoldDB" id="A0AAV4INI4"/>
<proteinExistence type="predicted"/>
<dbReference type="InterPro" id="IPR032296">
    <property type="entry name" value="CEBP_ZZ"/>
</dbReference>
<dbReference type="CDD" id="cd19757">
    <property type="entry name" value="Bbox1"/>
    <property type="match status" value="1"/>
</dbReference>
<dbReference type="GO" id="GO:0008135">
    <property type="term" value="F:translation factor activity, RNA binding"/>
    <property type="evidence" value="ECO:0007669"/>
    <property type="project" value="TreeGrafter"/>
</dbReference>
<organism evidence="5 6">
    <name type="scientific">Elysia marginata</name>
    <dbReference type="NCBI Taxonomy" id="1093978"/>
    <lineage>
        <taxon>Eukaryota</taxon>
        <taxon>Metazoa</taxon>
        <taxon>Spiralia</taxon>
        <taxon>Lophotrochozoa</taxon>
        <taxon>Mollusca</taxon>
        <taxon>Gastropoda</taxon>
        <taxon>Heterobranchia</taxon>
        <taxon>Euthyneura</taxon>
        <taxon>Panpulmonata</taxon>
        <taxon>Sacoglossa</taxon>
        <taxon>Placobranchoidea</taxon>
        <taxon>Plakobranchidae</taxon>
        <taxon>Elysia</taxon>
    </lineage>
</organism>
<evidence type="ECO:0000259" key="4">
    <source>
        <dbReference type="Pfam" id="PF16366"/>
    </source>
</evidence>
<gene>
    <name evidence="5" type="ORF">ElyMa_004850800</name>
</gene>
<feature type="compositionally biased region" description="Low complexity" evidence="3">
    <location>
        <begin position="215"/>
        <end position="229"/>
    </location>
</feature>
<dbReference type="GO" id="GO:2000766">
    <property type="term" value="P:negative regulation of cytoplasmic translation"/>
    <property type="evidence" value="ECO:0007669"/>
    <property type="project" value="TreeGrafter"/>
</dbReference>
<feature type="compositionally biased region" description="Polar residues" evidence="3">
    <location>
        <begin position="230"/>
        <end position="246"/>
    </location>
</feature>
<evidence type="ECO:0000256" key="2">
    <source>
        <dbReference type="SAM" id="Coils"/>
    </source>
</evidence>
<evidence type="ECO:0000313" key="6">
    <source>
        <dbReference type="Proteomes" id="UP000762676"/>
    </source>
</evidence>
<accession>A0AAV4INI4</accession>
<evidence type="ECO:0000313" key="5">
    <source>
        <dbReference type="EMBL" id="GFS12089.1"/>
    </source>
</evidence>
<keyword evidence="1" id="KW-0694">RNA-binding</keyword>
<keyword evidence="6" id="KW-1185">Reference proteome</keyword>
<dbReference type="Gene3D" id="4.10.640.40">
    <property type="entry name" value="Cytoplasmic polyadenylation element-binding protein, ZZ domain"/>
    <property type="match status" value="1"/>
</dbReference>
<name>A0AAV4INI4_9GAST</name>
<dbReference type="InterPro" id="IPR012677">
    <property type="entry name" value="Nucleotide-bd_a/b_plait_sf"/>
</dbReference>
<dbReference type="PANTHER" id="PTHR12566:SF9">
    <property type="entry name" value="CYTOPLASMIC POLYADENYLATION ELEMENT-BINDING PROTEIN 1"/>
    <property type="match status" value="1"/>
</dbReference>
<dbReference type="GO" id="GO:0005634">
    <property type="term" value="C:nucleus"/>
    <property type="evidence" value="ECO:0007669"/>
    <property type="project" value="TreeGrafter"/>
</dbReference>
<dbReference type="Proteomes" id="UP000762676">
    <property type="component" value="Unassembled WGS sequence"/>
</dbReference>
<feature type="region of interest" description="Disordered" evidence="3">
    <location>
        <begin position="215"/>
        <end position="246"/>
    </location>
</feature>
<sequence length="505" mass="56502">MASASIETPSITNCKDEYDNQRNQLPSNLEIVRHINALLDNSLDVNNLGTSTSQQQQQQAAQQQQQQQQAQAQQLQQQQAQAQQLQQQQAAQQLQQLQQQQRLQQYQQQQQQQQYQQLQLQQQLQEFSVKGETASCNPYHTHPSPELQSVLSYANVPLSQSAAYTCRNSTAYSVGPTPNPSPATPTSNGGITKSGTYGNFQLFGEASYDGTAGFSSTTETAATTPQRTSRALTSSSDTLNMYSPLSDASLSPTEKILYQNLLTKHQQDIPLPISPHSEHSLSPVEKKLYSNLLNKHQQGMRAIQAPPTPPRSPQELYNPQQLTSTEESSLLDMMNNLTLGSSQQQPHSFEPNILTKTSGDSHSTNLHRDCDNKLACFIQQECDSSFCVKAGLQAAFNKHGHLKVEWPGKDGSGRVSFGSRRSYMKALQAAFVEIKTPKFTKKIQVDPYLGDAICSMCNSQQGNYFCRDMLCFKYLCRSCWYWQHAPDSMRHHHPLTRNTKNTPPL</sequence>
<reference evidence="5 6" key="1">
    <citation type="journal article" date="2021" name="Elife">
        <title>Chloroplast acquisition without the gene transfer in kleptoplastic sea slugs, Plakobranchus ocellatus.</title>
        <authorList>
            <person name="Maeda T."/>
            <person name="Takahashi S."/>
            <person name="Yoshida T."/>
            <person name="Shimamura S."/>
            <person name="Takaki Y."/>
            <person name="Nagai Y."/>
            <person name="Toyoda A."/>
            <person name="Suzuki Y."/>
            <person name="Arimoto A."/>
            <person name="Ishii H."/>
            <person name="Satoh N."/>
            <person name="Nishiyama T."/>
            <person name="Hasebe M."/>
            <person name="Maruyama T."/>
            <person name="Minagawa J."/>
            <person name="Obokata J."/>
            <person name="Shigenobu S."/>
        </authorList>
    </citation>
    <scope>NUCLEOTIDE SEQUENCE [LARGE SCALE GENOMIC DNA]</scope>
</reference>
<dbReference type="GO" id="GO:0045202">
    <property type="term" value="C:synapse"/>
    <property type="evidence" value="ECO:0007669"/>
    <property type="project" value="TreeGrafter"/>
</dbReference>
<keyword evidence="2" id="KW-0175">Coiled coil</keyword>
<evidence type="ECO:0000256" key="1">
    <source>
        <dbReference type="ARBA" id="ARBA00022884"/>
    </source>
</evidence>